<dbReference type="AlphaFoldDB" id="X1G325"/>
<dbReference type="EMBL" id="BARU01016766">
    <property type="protein sequence ID" value="GAH52316.1"/>
    <property type="molecule type" value="Genomic_DNA"/>
</dbReference>
<evidence type="ECO:0000313" key="1">
    <source>
        <dbReference type="EMBL" id="GAH52316.1"/>
    </source>
</evidence>
<protein>
    <submittedName>
        <fullName evidence="1">Uncharacterized protein</fullName>
    </submittedName>
</protein>
<reference evidence="1" key="1">
    <citation type="journal article" date="2014" name="Front. Microbiol.">
        <title>High frequency of phylogenetically diverse reductive dehalogenase-homologous genes in deep subseafloor sedimentary metagenomes.</title>
        <authorList>
            <person name="Kawai M."/>
            <person name="Futagami T."/>
            <person name="Toyoda A."/>
            <person name="Takaki Y."/>
            <person name="Nishi S."/>
            <person name="Hori S."/>
            <person name="Arai W."/>
            <person name="Tsubouchi T."/>
            <person name="Morono Y."/>
            <person name="Uchiyama I."/>
            <person name="Ito T."/>
            <person name="Fujiyama A."/>
            <person name="Inagaki F."/>
            <person name="Takami H."/>
        </authorList>
    </citation>
    <scope>NUCLEOTIDE SEQUENCE</scope>
    <source>
        <strain evidence="1">Expedition CK06-06</strain>
    </source>
</reference>
<organism evidence="1">
    <name type="scientific">marine sediment metagenome</name>
    <dbReference type="NCBI Taxonomy" id="412755"/>
    <lineage>
        <taxon>unclassified sequences</taxon>
        <taxon>metagenomes</taxon>
        <taxon>ecological metagenomes</taxon>
    </lineage>
</organism>
<name>X1G325_9ZZZZ</name>
<accession>X1G325</accession>
<proteinExistence type="predicted"/>
<sequence length="62" mass="7019">MIKFRLSTHSTTSEPMVEVWRDDTFVASIYGHEEGVRLVSKYFDGVVYDPDSPPAVVIKLSD</sequence>
<comment type="caution">
    <text evidence="1">The sequence shown here is derived from an EMBL/GenBank/DDBJ whole genome shotgun (WGS) entry which is preliminary data.</text>
</comment>
<gene>
    <name evidence="1" type="ORF">S03H2_27850</name>
</gene>